<dbReference type="VEuPathDB" id="VectorBase:GPPI050707"/>
<feature type="region of interest" description="Disordered" evidence="1">
    <location>
        <begin position="98"/>
        <end position="118"/>
    </location>
</feature>
<dbReference type="AlphaFoldDB" id="A0A1B0C6U2"/>
<dbReference type="EMBL" id="JXJN01026985">
    <property type="status" value="NOT_ANNOTATED_CDS"/>
    <property type="molecule type" value="Genomic_DNA"/>
</dbReference>
<evidence type="ECO:0000313" key="3">
    <source>
        <dbReference type="Proteomes" id="UP000092460"/>
    </source>
</evidence>
<dbReference type="Proteomes" id="UP000092460">
    <property type="component" value="Unassembled WGS sequence"/>
</dbReference>
<dbReference type="EMBL" id="JXJN01026986">
    <property type="status" value="NOT_ANNOTATED_CDS"/>
    <property type="molecule type" value="Genomic_DNA"/>
</dbReference>
<organism evidence="2 3">
    <name type="scientific">Glossina palpalis gambiensis</name>
    <dbReference type="NCBI Taxonomy" id="67801"/>
    <lineage>
        <taxon>Eukaryota</taxon>
        <taxon>Metazoa</taxon>
        <taxon>Ecdysozoa</taxon>
        <taxon>Arthropoda</taxon>
        <taxon>Hexapoda</taxon>
        <taxon>Insecta</taxon>
        <taxon>Pterygota</taxon>
        <taxon>Neoptera</taxon>
        <taxon>Endopterygota</taxon>
        <taxon>Diptera</taxon>
        <taxon>Brachycera</taxon>
        <taxon>Muscomorpha</taxon>
        <taxon>Hippoboscoidea</taxon>
        <taxon>Glossinidae</taxon>
        <taxon>Glossina</taxon>
    </lineage>
</organism>
<dbReference type="STRING" id="67801.A0A1B0C6U2"/>
<keyword evidence="3" id="KW-1185">Reference proteome</keyword>
<feature type="compositionally biased region" description="Polar residues" evidence="1">
    <location>
        <begin position="98"/>
        <end position="110"/>
    </location>
</feature>
<evidence type="ECO:0000313" key="2">
    <source>
        <dbReference type="EnsemblMetazoa" id="GPPI050707-PA"/>
    </source>
</evidence>
<protein>
    <submittedName>
        <fullName evidence="2">Uncharacterized protein</fullName>
    </submittedName>
</protein>
<sequence>MDMLSQILNMNAGGAYGGGKAGGAFDPLAFAMKPQVVIRALCWTTKYIGSRFISSRTCLINGGISSPINRYVVYDGIPSACPSLPIGRTFAQNLDVNNTAPSNTANSDTAENIDLLRS</sequence>
<accession>A0A1B0C6U2</accession>
<dbReference type="EnsemblMetazoa" id="GPPI050707-RA">
    <property type="protein sequence ID" value="GPPI050707-PA"/>
    <property type="gene ID" value="GPPI050707"/>
</dbReference>
<reference evidence="2" key="2">
    <citation type="submission" date="2020-05" db="UniProtKB">
        <authorList>
            <consortium name="EnsemblMetazoa"/>
        </authorList>
    </citation>
    <scope>IDENTIFICATION</scope>
    <source>
        <strain evidence="2">IAEA</strain>
    </source>
</reference>
<reference evidence="3" key="1">
    <citation type="submission" date="2015-01" db="EMBL/GenBank/DDBJ databases">
        <authorList>
            <person name="Aksoy S."/>
            <person name="Warren W."/>
            <person name="Wilson R.K."/>
        </authorList>
    </citation>
    <scope>NUCLEOTIDE SEQUENCE [LARGE SCALE GENOMIC DNA]</scope>
    <source>
        <strain evidence="3">IAEA</strain>
    </source>
</reference>
<name>A0A1B0C6U2_9MUSC</name>
<proteinExistence type="predicted"/>
<evidence type="ECO:0000256" key="1">
    <source>
        <dbReference type="SAM" id="MobiDB-lite"/>
    </source>
</evidence>